<reference evidence="1" key="2">
    <citation type="journal article" date="2020" name="Nat. Commun.">
        <title>Large-scale genome sequencing of mycorrhizal fungi provides insights into the early evolution of symbiotic traits.</title>
        <authorList>
            <person name="Miyauchi S."/>
            <person name="Kiss E."/>
            <person name="Kuo A."/>
            <person name="Drula E."/>
            <person name="Kohler A."/>
            <person name="Sanchez-Garcia M."/>
            <person name="Morin E."/>
            <person name="Andreopoulos B."/>
            <person name="Barry K.W."/>
            <person name="Bonito G."/>
            <person name="Buee M."/>
            <person name="Carver A."/>
            <person name="Chen C."/>
            <person name="Cichocki N."/>
            <person name="Clum A."/>
            <person name="Culley D."/>
            <person name="Crous P.W."/>
            <person name="Fauchery L."/>
            <person name="Girlanda M."/>
            <person name="Hayes R.D."/>
            <person name="Keri Z."/>
            <person name="LaButti K."/>
            <person name="Lipzen A."/>
            <person name="Lombard V."/>
            <person name="Magnuson J."/>
            <person name="Maillard F."/>
            <person name="Murat C."/>
            <person name="Nolan M."/>
            <person name="Ohm R.A."/>
            <person name="Pangilinan J."/>
            <person name="Pereira M.F."/>
            <person name="Perotto S."/>
            <person name="Peter M."/>
            <person name="Pfister S."/>
            <person name="Riley R."/>
            <person name="Sitrit Y."/>
            <person name="Stielow J.B."/>
            <person name="Szollosi G."/>
            <person name="Zifcakova L."/>
            <person name="Stursova M."/>
            <person name="Spatafora J.W."/>
            <person name="Tedersoo L."/>
            <person name="Vaario L.M."/>
            <person name="Yamada A."/>
            <person name="Yan M."/>
            <person name="Wang P."/>
            <person name="Xu J."/>
            <person name="Bruns T."/>
            <person name="Baldrian P."/>
            <person name="Vilgalys R."/>
            <person name="Dunand C."/>
            <person name="Henrissat B."/>
            <person name="Grigoriev I.V."/>
            <person name="Hibbett D."/>
            <person name="Nagy L.G."/>
            <person name="Martin F.M."/>
        </authorList>
    </citation>
    <scope>NUCLEOTIDE SEQUENCE</scope>
    <source>
        <strain evidence="1">P2</strain>
    </source>
</reference>
<dbReference type="Proteomes" id="UP000886501">
    <property type="component" value="Unassembled WGS sequence"/>
</dbReference>
<protein>
    <submittedName>
        <fullName evidence="1">Lanosterol synthase</fullName>
    </submittedName>
</protein>
<evidence type="ECO:0000313" key="1">
    <source>
        <dbReference type="EMBL" id="KAF9646537.1"/>
    </source>
</evidence>
<reference evidence="1" key="1">
    <citation type="submission" date="2019-10" db="EMBL/GenBank/DDBJ databases">
        <authorList>
            <consortium name="DOE Joint Genome Institute"/>
            <person name="Kuo A."/>
            <person name="Miyauchi S."/>
            <person name="Kiss E."/>
            <person name="Drula E."/>
            <person name="Kohler A."/>
            <person name="Sanchez-Garcia M."/>
            <person name="Andreopoulos B."/>
            <person name="Barry K.W."/>
            <person name="Bonito G."/>
            <person name="Buee M."/>
            <person name="Carver A."/>
            <person name="Chen C."/>
            <person name="Cichocki N."/>
            <person name="Clum A."/>
            <person name="Culley D."/>
            <person name="Crous P.W."/>
            <person name="Fauchery L."/>
            <person name="Girlanda M."/>
            <person name="Hayes R."/>
            <person name="Keri Z."/>
            <person name="Labutti K."/>
            <person name="Lipzen A."/>
            <person name="Lombard V."/>
            <person name="Magnuson J."/>
            <person name="Maillard F."/>
            <person name="Morin E."/>
            <person name="Murat C."/>
            <person name="Nolan M."/>
            <person name="Ohm R."/>
            <person name="Pangilinan J."/>
            <person name="Pereira M."/>
            <person name="Perotto S."/>
            <person name="Peter M."/>
            <person name="Riley R."/>
            <person name="Sitrit Y."/>
            <person name="Stielow B."/>
            <person name="Szollosi G."/>
            <person name="Zifcakova L."/>
            <person name="Stursova M."/>
            <person name="Spatafora J.W."/>
            <person name="Tedersoo L."/>
            <person name="Vaario L.-M."/>
            <person name="Yamada A."/>
            <person name="Yan M."/>
            <person name="Wang P."/>
            <person name="Xu J."/>
            <person name="Bruns T."/>
            <person name="Baldrian P."/>
            <person name="Vilgalys R."/>
            <person name="Henrissat B."/>
            <person name="Grigoriev I.V."/>
            <person name="Hibbett D."/>
            <person name="Nagy L.G."/>
            <person name="Martin F.M."/>
        </authorList>
    </citation>
    <scope>NUCLEOTIDE SEQUENCE</scope>
    <source>
        <strain evidence="1">P2</strain>
    </source>
</reference>
<comment type="caution">
    <text evidence="1">The sequence shown here is derived from an EMBL/GenBank/DDBJ whole genome shotgun (WGS) entry which is preliminary data.</text>
</comment>
<gene>
    <name evidence="1" type="ORF">BDM02DRAFT_3270900</name>
</gene>
<proteinExistence type="predicted"/>
<name>A0ACB6ZAL8_THEGA</name>
<organism evidence="1 2">
    <name type="scientific">Thelephora ganbajun</name>
    <name type="common">Ganba fungus</name>
    <dbReference type="NCBI Taxonomy" id="370292"/>
    <lineage>
        <taxon>Eukaryota</taxon>
        <taxon>Fungi</taxon>
        <taxon>Dikarya</taxon>
        <taxon>Basidiomycota</taxon>
        <taxon>Agaricomycotina</taxon>
        <taxon>Agaricomycetes</taxon>
        <taxon>Thelephorales</taxon>
        <taxon>Thelephoraceae</taxon>
        <taxon>Thelephora</taxon>
    </lineage>
</organism>
<keyword evidence="2" id="KW-1185">Reference proteome</keyword>
<evidence type="ECO:0000313" key="2">
    <source>
        <dbReference type="Proteomes" id="UP000886501"/>
    </source>
</evidence>
<sequence length="734" mass="83759">MSFSTLDIPISSSEPFTDYSRWRLVVDEDGRHSWTYLRTDEECAEWLQKPLDKFWMGLPTELPNLPPANTPLESARNGYEYYKHLQAHDGHWPGEYGGPMFLIPGLTIGSYITGIPFTHEERREMIRYLMNRANEDGGWGIHIEGPSTAFGTSLNYCAIRILGMSADHPAAVKARGCLHKLGSALAAPAWGKFWLSVLNVYEWEGNNPVPPELWVLPEWLPFHPHRWWIHCRMVYLPMSYLYGSRFKAKETDLILSLREELYTRDYYSIEWAGQGNNVCKVDLYAPHSALFDGLNVILAQYEKCSLPPFRRAALARVYDLIVTEDDNTDFQDLGPVNKMMNLIVRWYVDGPESVAFKKHRRRRADFMWLGKEGMMMTGTNGSQLWDIAFISQAIVESGLAIEESNRASCVKALEWLDQAQIKGNSMHFGKDYRHQSKGAWPFSTPSQSYTVSDCTAEGLKAVLYLQEHLDFTPKLISKQRMHDAVDVMLSLQNSDGGFASYELIRGPQWLELLNPAEVFGRIMIEHNYPECTTSVLTALAIFRKYHPEYRAADIETCLQKAIKYLHRAQQPSGGWVGSWGICFTYAAQFALESLSLVGETYETSEHSRKGCEFLLKHQRGDGGWGESWESCATLEWVEKEDAQVVQTAWAVMGLMYAKYPHPEPIERAVKLVMSRQLPDGSWAQEAIEGMFNRTVAISYPNFKFSFTIWMLGKADSYLKQLKAAKGHLVDTSRD</sequence>
<dbReference type="EMBL" id="MU118055">
    <property type="protein sequence ID" value="KAF9646537.1"/>
    <property type="molecule type" value="Genomic_DNA"/>
</dbReference>
<accession>A0ACB6ZAL8</accession>